<feature type="transmembrane region" description="Helical" evidence="1">
    <location>
        <begin position="43"/>
        <end position="63"/>
    </location>
</feature>
<gene>
    <name evidence="2" type="ORF">SAMN05216215_1026104</name>
</gene>
<dbReference type="AlphaFoldDB" id="A0A1H3JUP8"/>
<dbReference type="EMBL" id="FNOK01000026">
    <property type="protein sequence ID" value="SDY43068.1"/>
    <property type="molecule type" value="Genomic_DNA"/>
</dbReference>
<keyword evidence="1" id="KW-0812">Transmembrane</keyword>
<evidence type="ECO:0008006" key="4">
    <source>
        <dbReference type="Google" id="ProtNLM"/>
    </source>
</evidence>
<evidence type="ECO:0000313" key="3">
    <source>
        <dbReference type="Proteomes" id="UP000199529"/>
    </source>
</evidence>
<dbReference type="Proteomes" id="UP000199529">
    <property type="component" value="Unassembled WGS sequence"/>
</dbReference>
<name>A0A1H3JUP8_9PSEU</name>
<sequence length="92" mass="10256">MLSRHERDRLAEIESELVSGDPRLAEKFARFDGGRSWGGMRRLLVFLVLVLVALLAVLCLVSGLVLTAIALVISTAAVAFGVWWHARRKLRE</sequence>
<proteinExistence type="predicted"/>
<keyword evidence="3" id="KW-1185">Reference proteome</keyword>
<dbReference type="InterPro" id="IPR021401">
    <property type="entry name" value="DUF3040"/>
</dbReference>
<protein>
    <recommendedName>
        <fullName evidence="4">DUF3040 domain-containing protein</fullName>
    </recommendedName>
</protein>
<keyword evidence="1" id="KW-1133">Transmembrane helix</keyword>
<dbReference type="RefSeq" id="WP_093269817.1">
    <property type="nucleotide sequence ID" value="NZ_FNOK01000026.1"/>
</dbReference>
<keyword evidence="1" id="KW-0472">Membrane</keyword>
<feature type="transmembrane region" description="Helical" evidence="1">
    <location>
        <begin position="69"/>
        <end position="86"/>
    </location>
</feature>
<reference evidence="3" key="1">
    <citation type="submission" date="2016-10" db="EMBL/GenBank/DDBJ databases">
        <authorList>
            <person name="Varghese N."/>
            <person name="Submissions S."/>
        </authorList>
    </citation>
    <scope>NUCLEOTIDE SEQUENCE [LARGE SCALE GENOMIC DNA]</scope>
    <source>
        <strain evidence="3">CGMCC 4.3530</strain>
    </source>
</reference>
<organism evidence="2 3">
    <name type="scientific">Saccharopolyspora shandongensis</name>
    <dbReference type="NCBI Taxonomy" id="418495"/>
    <lineage>
        <taxon>Bacteria</taxon>
        <taxon>Bacillati</taxon>
        <taxon>Actinomycetota</taxon>
        <taxon>Actinomycetes</taxon>
        <taxon>Pseudonocardiales</taxon>
        <taxon>Pseudonocardiaceae</taxon>
        <taxon>Saccharopolyspora</taxon>
    </lineage>
</organism>
<accession>A0A1H3JUP8</accession>
<dbReference type="OrthoDB" id="3701157at2"/>
<dbReference type="Pfam" id="PF11239">
    <property type="entry name" value="DUF3040"/>
    <property type="match status" value="1"/>
</dbReference>
<evidence type="ECO:0000313" key="2">
    <source>
        <dbReference type="EMBL" id="SDY43068.1"/>
    </source>
</evidence>
<evidence type="ECO:0000256" key="1">
    <source>
        <dbReference type="SAM" id="Phobius"/>
    </source>
</evidence>